<dbReference type="Gene3D" id="3.40.50.10190">
    <property type="entry name" value="BRCT domain"/>
    <property type="match status" value="2"/>
</dbReference>
<dbReference type="PANTHER" id="PTHR13763">
    <property type="entry name" value="BREAST CANCER TYPE 1 SUSCEPTIBILITY PROTEIN BRCA1"/>
    <property type="match status" value="1"/>
</dbReference>
<dbReference type="InterPro" id="IPR018957">
    <property type="entry name" value="Znf_C3HC4_RING-type"/>
</dbReference>
<comment type="subcellular location">
    <subcellularLocation>
        <location evidence="2">Chromosome</location>
    </subcellularLocation>
    <subcellularLocation>
        <location evidence="1">Nucleus</location>
    </subcellularLocation>
</comment>
<feature type="compositionally biased region" description="Pro residues" evidence="14">
    <location>
        <begin position="167"/>
        <end position="189"/>
    </location>
</feature>
<dbReference type="PROSITE" id="PS50089">
    <property type="entry name" value="ZF_RING_2"/>
    <property type="match status" value="1"/>
</dbReference>
<evidence type="ECO:0000256" key="2">
    <source>
        <dbReference type="ARBA" id="ARBA00004286"/>
    </source>
</evidence>
<dbReference type="Proteomes" id="UP001152747">
    <property type="component" value="Unassembled WGS sequence"/>
</dbReference>
<dbReference type="SUPFAM" id="SSF52113">
    <property type="entry name" value="BRCT domain"/>
    <property type="match status" value="2"/>
</dbReference>
<evidence type="ECO:0000256" key="5">
    <source>
        <dbReference type="ARBA" id="ARBA00022737"/>
    </source>
</evidence>
<dbReference type="GO" id="GO:0008270">
    <property type="term" value="F:zinc ion binding"/>
    <property type="evidence" value="ECO:0007669"/>
    <property type="project" value="UniProtKB-KW"/>
</dbReference>
<keyword evidence="8" id="KW-0862">Zinc</keyword>
<evidence type="ECO:0000256" key="8">
    <source>
        <dbReference type="ARBA" id="ARBA00022833"/>
    </source>
</evidence>
<dbReference type="AlphaFoldDB" id="A0A9P1MY48"/>
<keyword evidence="6" id="KW-0227">DNA damage</keyword>
<organism evidence="17 18">
    <name type="scientific">Caenorhabditis angaria</name>
    <dbReference type="NCBI Taxonomy" id="860376"/>
    <lineage>
        <taxon>Eukaryota</taxon>
        <taxon>Metazoa</taxon>
        <taxon>Ecdysozoa</taxon>
        <taxon>Nematoda</taxon>
        <taxon>Chromadorea</taxon>
        <taxon>Rhabditida</taxon>
        <taxon>Rhabditina</taxon>
        <taxon>Rhabditomorpha</taxon>
        <taxon>Rhabditoidea</taxon>
        <taxon>Rhabditidae</taxon>
        <taxon>Peloderinae</taxon>
        <taxon>Caenorhabditis</taxon>
    </lineage>
</organism>
<feature type="compositionally biased region" description="Acidic residues" evidence="14">
    <location>
        <begin position="281"/>
        <end position="293"/>
    </location>
</feature>
<dbReference type="InterPro" id="IPR036420">
    <property type="entry name" value="BRCT_dom_sf"/>
</dbReference>
<evidence type="ECO:0000256" key="10">
    <source>
        <dbReference type="ARBA" id="ARBA00023242"/>
    </source>
</evidence>
<feature type="domain" description="RING-type" evidence="15">
    <location>
        <begin position="21"/>
        <end position="61"/>
    </location>
</feature>
<evidence type="ECO:0000256" key="14">
    <source>
        <dbReference type="SAM" id="MobiDB-lite"/>
    </source>
</evidence>
<dbReference type="OrthoDB" id="5790173at2759"/>
<comment type="caution">
    <text evidence="17">The sequence shown here is derived from an EMBL/GenBank/DDBJ whole genome shotgun (WGS) entry which is preliminary data.</text>
</comment>
<evidence type="ECO:0000256" key="13">
    <source>
        <dbReference type="PROSITE-ProRule" id="PRU00175"/>
    </source>
</evidence>
<evidence type="ECO:0000256" key="11">
    <source>
        <dbReference type="ARBA" id="ARBA00023306"/>
    </source>
</evidence>
<gene>
    <name evidence="17" type="ORF">CAMP_LOCUS7201</name>
</gene>
<keyword evidence="7 13" id="KW-0863">Zinc-finger</keyword>
<evidence type="ECO:0000256" key="3">
    <source>
        <dbReference type="ARBA" id="ARBA00022454"/>
    </source>
</evidence>
<evidence type="ECO:0000256" key="4">
    <source>
        <dbReference type="ARBA" id="ARBA00022723"/>
    </source>
</evidence>
<dbReference type="GO" id="GO:0070531">
    <property type="term" value="C:BRCA1-A complex"/>
    <property type="evidence" value="ECO:0007669"/>
    <property type="project" value="TreeGrafter"/>
</dbReference>
<evidence type="ECO:0000256" key="9">
    <source>
        <dbReference type="ARBA" id="ARBA00023204"/>
    </source>
</evidence>
<evidence type="ECO:0000259" key="16">
    <source>
        <dbReference type="PROSITE" id="PS50172"/>
    </source>
</evidence>
<dbReference type="GO" id="GO:0004842">
    <property type="term" value="F:ubiquitin-protein transferase activity"/>
    <property type="evidence" value="ECO:0007669"/>
    <property type="project" value="TreeGrafter"/>
</dbReference>
<keyword evidence="18" id="KW-1185">Reference proteome</keyword>
<accession>A0A9P1MY48</accession>
<feature type="region of interest" description="Disordered" evidence="14">
    <location>
        <begin position="145"/>
        <end position="198"/>
    </location>
</feature>
<dbReference type="PROSITE" id="PS00518">
    <property type="entry name" value="ZF_RING_1"/>
    <property type="match status" value="1"/>
</dbReference>
<dbReference type="InterPro" id="IPR013083">
    <property type="entry name" value="Znf_RING/FYVE/PHD"/>
</dbReference>
<dbReference type="GO" id="GO:0005694">
    <property type="term" value="C:chromosome"/>
    <property type="evidence" value="ECO:0007669"/>
    <property type="project" value="UniProtKB-SubCell"/>
</dbReference>
<name>A0A9P1MY48_9PELO</name>
<dbReference type="CDD" id="cd00027">
    <property type="entry name" value="BRCT"/>
    <property type="match status" value="1"/>
</dbReference>
<dbReference type="Pfam" id="PF00097">
    <property type="entry name" value="zf-C3HC4"/>
    <property type="match status" value="1"/>
</dbReference>
<dbReference type="SUPFAM" id="SSF57850">
    <property type="entry name" value="RING/U-box"/>
    <property type="match status" value="1"/>
</dbReference>
<dbReference type="EMBL" id="CANHGI010000003">
    <property type="protein sequence ID" value="CAI5444564.1"/>
    <property type="molecule type" value="Genomic_DNA"/>
</dbReference>
<sequence length="595" mass="67095">MNEYAMLVVETLSRLQKEVRCGICCSTYSDPVITTCQHSFCRKCLELCFEKKRKLFCPICRSVLDKRSCKDSYQLTIAVQNYLKLAEAYARDKDIAETQSFAAIPKELAFCESQRPMDITIIPENDGKRVAPDFIIPALPTRTRKKSGAAASRTSLGASSVPQALIDPPPILAPPGPSRPAAPRAPEPPKTNSVSTQADLDLAHVNITEEIRKIPATDEISALFQLLPSLEVVLARNFEILARKFGGKENNLTAGRKVLAEKVAPQVCSAEPENLEKPAENEDDEEEEIVEDSNPEQLEILEPVKNEHVVAAQVEEEEEGENTLHIDVTSLSSCVNEDVSRRRSDWDGTMQAIQNEQDRIDLELSNPPKVIACSRISNNQDEELLADFHAKFLSNSCRFSDDVDEKTTHLVMMNSEGRSIPQKSLLYTFAVARGCIILNRNWIEDCVKMCTIVDENDYTILECPESLEDFGARKTRGDKILGWQKSREIQLKMRPKLFTDFKFMIIRRFAASPYVDYKKLIDLVKIGGGEIFENFGADAPKNLIIIFSKTSQSIGEFEKMEKLYRCPVVTIEWLLDSISEYTMLPYSEYLVKKQI</sequence>
<keyword evidence="9" id="KW-0234">DNA repair</keyword>
<dbReference type="SMART" id="SM00184">
    <property type="entry name" value="RING"/>
    <property type="match status" value="1"/>
</dbReference>
<dbReference type="GO" id="GO:0045944">
    <property type="term" value="P:positive regulation of transcription by RNA polymerase II"/>
    <property type="evidence" value="ECO:0007669"/>
    <property type="project" value="TreeGrafter"/>
</dbReference>
<keyword evidence="3" id="KW-0158">Chromosome</keyword>
<dbReference type="GO" id="GO:0000724">
    <property type="term" value="P:double-strand break repair via homologous recombination"/>
    <property type="evidence" value="ECO:0007669"/>
    <property type="project" value="TreeGrafter"/>
</dbReference>
<evidence type="ECO:0000313" key="17">
    <source>
        <dbReference type="EMBL" id="CAI5444564.1"/>
    </source>
</evidence>
<keyword evidence="10" id="KW-0539">Nucleus</keyword>
<dbReference type="InterPro" id="IPR031099">
    <property type="entry name" value="BRCA1-associated"/>
</dbReference>
<evidence type="ECO:0000256" key="6">
    <source>
        <dbReference type="ARBA" id="ARBA00022763"/>
    </source>
</evidence>
<keyword evidence="11" id="KW-0131">Cell cycle</keyword>
<dbReference type="InterPro" id="IPR001841">
    <property type="entry name" value="Znf_RING"/>
</dbReference>
<reference evidence="17" key="1">
    <citation type="submission" date="2022-11" db="EMBL/GenBank/DDBJ databases">
        <authorList>
            <person name="Kikuchi T."/>
        </authorList>
    </citation>
    <scope>NUCLEOTIDE SEQUENCE</scope>
    <source>
        <strain evidence="17">PS1010</strain>
    </source>
</reference>
<dbReference type="PROSITE" id="PS50172">
    <property type="entry name" value="BRCT"/>
    <property type="match status" value="2"/>
</dbReference>
<evidence type="ECO:0000259" key="15">
    <source>
        <dbReference type="PROSITE" id="PS50089"/>
    </source>
</evidence>
<feature type="domain" description="BRCT" evidence="16">
    <location>
        <begin position="493"/>
        <end position="591"/>
    </location>
</feature>
<dbReference type="Pfam" id="PF16589">
    <property type="entry name" value="BRCT_2"/>
    <property type="match status" value="1"/>
</dbReference>
<dbReference type="SMART" id="SM00292">
    <property type="entry name" value="BRCT"/>
    <property type="match status" value="2"/>
</dbReference>
<evidence type="ECO:0000256" key="12">
    <source>
        <dbReference type="ARBA" id="ARBA00031556"/>
    </source>
</evidence>
<dbReference type="InterPro" id="IPR017907">
    <property type="entry name" value="Znf_RING_CS"/>
</dbReference>
<feature type="region of interest" description="Disordered" evidence="14">
    <location>
        <begin position="271"/>
        <end position="293"/>
    </location>
</feature>
<keyword evidence="4" id="KW-0479">Metal-binding</keyword>
<dbReference type="GO" id="GO:0031436">
    <property type="term" value="C:BRCA1-BARD1 complex"/>
    <property type="evidence" value="ECO:0007669"/>
    <property type="project" value="TreeGrafter"/>
</dbReference>
<evidence type="ECO:0000313" key="18">
    <source>
        <dbReference type="Proteomes" id="UP001152747"/>
    </source>
</evidence>
<dbReference type="Gene3D" id="3.30.40.10">
    <property type="entry name" value="Zinc/RING finger domain, C3HC4 (zinc finger)"/>
    <property type="match status" value="1"/>
</dbReference>
<keyword evidence="5" id="KW-0677">Repeat</keyword>
<evidence type="ECO:0000256" key="1">
    <source>
        <dbReference type="ARBA" id="ARBA00004123"/>
    </source>
</evidence>
<feature type="compositionally biased region" description="Polar residues" evidence="14">
    <location>
        <begin position="152"/>
        <end position="161"/>
    </location>
</feature>
<protein>
    <recommendedName>
        <fullName evidence="12">RING-type E3 ubiquitin transferase BRCA1</fullName>
    </recommendedName>
</protein>
<proteinExistence type="predicted"/>
<evidence type="ECO:0000256" key="7">
    <source>
        <dbReference type="ARBA" id="ARBA00022771"/>
    </source>
</evidence>
<feature type="domain" description="BRCT" evidence="16">
    <location>
        <begin position="398"/>
        <end position="460"/>
    </location>
</feature>
<dbReference type="InterPro" id="IPR001357">
    <property type="entry name" value="BRCT_dom"/>
</dbReference>
<dbReference type="PANTHER" id="PTHR13763:SF0">
    <property type="entry name" value="BREAST CANCER TYPE 1 SUSCEPTIBILITY PROTEIN"/>
    <property type="match status" value="1"/>
</dbReference>